<proteinExistence type="predicted"/>
<evidence type="ECO:0000313" key="1">
    <source>
        <dbReference type="EMBL" id="CAG6450072.1"/>
    </source>
</evidence>
<accession>A0A8D8EW28</accession>
<dbReference type="EMBL" id="HBUE01014842">
    <property type="protein sequence ID" value="CAG6450072.1"/>
    <property type="molecule type" value="Transcribed_RNA"/>
</dbReference>
<organism evidence="1">
    <name type="scientific">Culex pipiens</name>
    <name type="common">House mosquito</name>
    <dbReference type="NCBI Taxonomy" id="7175"/>
    <lineage>
        <taxon>Eukaryota</taxon>
        <taxon>Metazoa</taxon>
        <taxon>Ecdysozoa</taxon>
        <taxon>Arthropoda</taxon>
        <taxon>Hexapoda</taxon>
        <taxon>Insecta</taxon>
        <taxon>Pterygota</taxon>
        <taxon>Neoptera</taxon>
        <taxon>Endopterygota</taxon>
        <taxon>Diptera</taxon>
        <taxon>Nematocera</taxon>
        <taxon>Culicoidea</taxon>
        <taxon>Culicidae</taxon>
        <taxon>Culicinae</taxon>
        <taxon>Culicini</taxon>
        <taxon>Culex</taxon>
        <taxon>Culex</taxon>
    </lineage>
</organism>
<reference evidence="1" key="1">
    <citation type="submission" date="2021-05" db="EMBL/GenBank/DDBJ databases">
        <authorList>
            <person name="Alioto T."/>
            <person name="Alioto T."/>
            <person name="Gomez Garrido J."/>
        </authorList>
    </citation>
    <scope>NUCLEOTIDE SEQUENCE</scope>
</reference>
<name>A0A8D8EW28_CULPI</name>
<protein>
    <submittedName>
        <fullName evidence="1">(northern house mosquito) hypothetical protein</fullName>
    </submittedName>
</protein>
<sequence>MAERLRSQIVPLEIQRSQIRAVLRNNRQHLLINVTPQCNPPQLWHPPEERAHYSHRFRNVKLLIVAVKVQHLQIGKAQLTKRQKEVVPLEEHGKFAQLLAKVGVHLEGPFRVAVHVEAGDVWRHDPEVDLVQLQAAVVLQVQVLELVHDREGRHGFAVAQFGTYPGYDVEAFEVGDLHQNLPQLGQHYKVVGANLQANDGLLELFQHFQQHPKVQLIAAVVETDVSVGTGALQQVLPVQIRRSVAKVQLEQNAVHEAAREGYLGPEAANEGHIFKVLQR</sequence>
<dbReference type="AlphaFoldDB" id="A0A8D8EW28"/>